<dbReference type="InterPro" id="IPR027417">
    <property type="entry name" value="P-loop_NTPase"/>
</dbReference>
<evidence type="ECO:0000256" key="1">
    <source>
        <dbReference type="SAM" id="MobiDB-lite"/>
    </source>
</evidence>
<comment type="caution">
    <text evidence="3">The sequence shown here is derived from an EMBL/GenBank/DDBJ whole genome shotgun (WGS) entry which is preliminary data.</text>
</comment>
<protein>
    <recommendedName>
        <fullName evidence="2">Double-GTPase 2 domain-containing protein</fullName>
    </recommendedName>
</protein>
<dbReference type="AlphaFoldDB" id="A0A844FAG4"/>
<dbReference type="CDD" id="cd00882">
    <property type="entry name" value="Ras_like_GTPase"/>
    <property type="match status" value="1"/>
</dbReference>
<organism evidence="3 4">
    <name type="scientific">Clostridium scindens (strain JCM 10418 / VPI 12708)</name>
    <dbReference type="NCBI Taxonomy" id="29347"/>
    <lineage>
        <taxon>Bacteria</taxon>
        <taxon>Bacillati</taxon>
        <taxon>Bacillota</taxon>
        <taxon>Clostridia</taxon>
        <taxon>Lachnospirales</taxon>
        <taxon>Lachnospiraceae</taxon>
    </lineage>
</organism>
<dbReference type="RefSeq" id="WP_154322165.1">
    <property type="nucleotide sequence ID" value="NZ_CP045695.1"/>
</dbReference>
<dbReference type="InterPro" id="IPR045528">
    <property type="entry name" value="DO-GTPase2"/>
</dbReference>
<evidence type="ECO:0000313" key="3">
    <source>
        <dbReference type="EMBL" id="MSS39359.1"/>
    </source>
</evidence>
<dbReference type="EMBL" id="VUMB01000005">
    <property type="protein sequence ID" value="MSS39359.1"/>
    <property type="molecule type" value="Genomic_DNA"/>
</dbReference>
<feature type="domain" description="Double-GTPase 2" evidence="2">
    <location>
        <begin position="61"/>
        <end position="286"/>
    </location>
</feature>
<feature type="compositionally biased region" description="Acidic residues" evidence="1">
    <location>
        <begin position="12"/>
        <end position="29"/>
    </location>
</feature>
<reference evidence="3 4" key="1">
    <citation type="submission" date="2019-08" db="EMBL/GenBank/DDBJ databases">
        <title>In-depth cultivation of the pig gut microbiome towards novel bacterial diversity and tailored functional studies.</title>
        <authorList>
            <person name="Wylensek D."/>
            <person name="Hitch T.C.A."/>
            <person name="Clavel T."/>
        </authorList>
    </citation>
    <scope>NUCLEOTIDE SEQUENCE [LARGE SCALE GENOMIC DNA]</scope>
    <source>
        <strain evidence="3 4">BL-389-WT-3D</strain>
    </source>
</reference>
<feature type="region of interest" description="Disordered" evidence="1">
    <location>
        <begin position="1"/>
        <end position="34"/>
    </location>
</feature>
<feature type="compositionally biased region" description="Basic and acidic residues" evidence="1">
    <location>
        <begin position="1"/>
        <end position="11"/>
    </location>
</feature>
<evidence type="ECO:0000313" key="4">
    <source>
        <dbReference type="Proteomes" id="UP000462363"/>
    </source>
</evidence>
<dbReference type="SUPFAM" id="SSF52540">
    <property type="entry name" value="P-loop containing nucleoside triphosphate hydrolases"/>
    <property type="match status" value="1"/>
</dbReference>
<evidence type="ECO:0000259" key="2">
    <source>
        <dbReference type="Pfam" id="PF19993"/>
    </source>
</evidence>
<sequence length="320" mass="36581">MENINEEKIEDILSDEIDLEDSDSTEESNSESSDAVYYLSSGEALNTKETYEITAREKTKLVVLAGLAGSGKTTIETSLYQMFQKQSMGGVYFAGSNTIQGYEQRAFFTRTKSRGTTPTTQRTSLEIGRSFLHLRLWERETDEFCNLLFADLSGEAFETHIGRVDEVKQDFPFMDRADYFVGVLDGELINNKRKRNGAVAAMIELVRTFYDAELVGRGCVLQMVFSKCDVFSDDIEPILKKVEQRICEQFKNMFFNIQFYRVAAMPEFVGKYEVGYGIEELLKSWMKKKEEVKGEEKTEIDKSLSEFDSLFYKLLGGTNE</sequence>
<accession>A0A844FAG4</accession>
<gene>
    <name evidence="3" type="ORF">FYJ37_03060</name>
</gene>
<dbReference type="Proteomes" id="UP000462363">
    <property type="component" value="Unassembled WGS sequence"/>
</dbReference>
<dbReference type="Pfam" id="PF19993">
    <property type="entry name" value="DO-GTPase2"/>
    <property type="match status" value="1"/>
</dbReference>
<proteinExistence type="predicted"/>
<name>A0A844FAG4_CLOSV</name>